<evidence type="ECO:0000256" key="1">
    <source>
        <dbReference type="ARBA" id="ARBA00004141"/>
    </source>
</evidence>
<dbReference type="GO" id="GO:0005783">
    <property type="term" value="C:endoplasmic reticulum"/>
    <property type="evidence" value="ECO:0000318"/>
    <property type="project" value="GO_Central"/>
</dbReference>
<dbReference type="SMR" id="A0A5G2R2A0"/>
<dbReference type="GO" id="GO:0008277">
    <property type="term" value="P:regulation of G protein-coupled receptor signaling pathway"/>
    <property type="evidence" value="ECO:0000318"/>
    <property type="project" value="GO_Central"/>
</dbReference>
<dbReference type="GO" id="GO:0005794">
    <property type="term" value="C:Golgi apparatus"/>
    <property type="evidence" value="ECO:0000318"/>
    <property type="project" value="GO_Central"/>
</dbReference>
<keyword evidence="6 7" id="KW-0012">Acyltransferase</keyword>
<dbReference type="STRING" id="9823.ENSSSCP00000071229"/>
<dbReference type="PROSITE" id="PS50216">
    <property type="entry name" value="DHHC"/>
    <property type="match status" value="1"/>
</dbReference>
<evidence type="ECO:0000256" key="8">
    <source>
        <dbReference type="SAM" id="MobiDB-lite"/>
    </source>
</evidence>
<dbReference type="Bgee" id="ENSSSCG00000042403">
    <property type="expression patterns" value="Expressed in testis"/>
</dbReference>
<evidence type="ECO:0000256" key="7">
    <source>
        <dbReference type="RuleBase" id="RU079119"/>
    </source>
</evidence>
<protein>
    <recommendedName>
        <fullName evidence="7">Palmitoyltransferase</fullName>
        <ecNumber evidence="7">2.3.1.225</ecNumber>
    </recommendedName>
</protein>
<accession>A0A5G2R2A0</accession>
<comment type="similarity">
    <text evidence="7">Belongs to the DHHC palmitoyltransferase family.</text>
</comment>
<organism evidence="10 11">
    <name type="scientific">Sus scrofa</name>
    <name type="common">Pig</name>
    <dbReference type="NCBI Taxonomy" id="9823"/>
    <lineage>
        <taxon>Eukaryota</taxon>
        <taxon>Metazoa</taxon>
        <taxon>Chordata</taxon>
        <taxon>Craniata</taxon>
        <taxon>Vertebrata</taxon>
        <taxon>Euteleostomi</taxon>
        <taxon>Mammalia</taxon>
        <taxon>Eutheria</taxon>
        <taxon>Laurasiatheria</taxon>
        <taxon>Artiodactyla</taxon>
        <taxon>Suina</taxon>
        <taxon>Suidae</taxon>
        <taxon>Sus</taxon>
    </lineage>
</organism>
<keyword evidence="2 7" id="KW-0808">Transferase</keyword>
<dbReference type="Proteomes" id="UP000008227">
    <property type="component" value="Chromosome 5"/>
</dbReference>
<dbReference type="AlphaFoldDB" id="A0A5G2R2A0"/>
<dbReference type="InterPro" id="IPR039859">
    <property type="entry name" value="PFA4/ZDH16/20/ERF2-like"/>
</dbReference>
<dbReference type="GeneTree" id="ENSGT00940000165505"/>
<comment type="catalytic activity">
    <reaction evidence="7">
        <text>L-cysteinyl-[protein] + hexadecanoyl-CoA = S-hexadecanoyl-L-cysteinyl-[protein] + CoA</text>
        <dbReference type="Rhea" id="RHEA:36683"/>
        <dbReference type="Rhea" id="RHEA-COMP:10131"/>
        <dbReference type="Rhea" id="RHEA-COMP:11032"/>
        <dbReference type="ChEBI" id="CHEBI:29950"/>
        <dbReference type="ChEBI" id="CHEBI:57287"/>
        <dbReference type="ChEBI" id="CHEBI:57379"/>
        <dbReference type="ChEBI" id="CHEBI:74151"/>
        <dbReference type="EC" id="2.3.1.225"/>
    </reaction>
</comment>
<dbReference type="EC" id="2.3.1.225" evidence="7"/>
<evidence type="ECO:0000259" key="9">
    <source>
        <dbReference type="Pfam" id="PF01529"/>
    </source>
</evidence>
<evidence type="ECO:0000256" key="4">
    <source>
        <dbReference type="ARBA" id="ARBA00022989"/>
    </source>
</evidence>
<feature type="domain" description="Palmitoyltransferase DHHC" evidence="9">
    <location>
        <begin position="169"/>
        <end position="284"/>
    </location>
</feature>
<keyword evidence="5 7" id="KW-0472">Membrane</keyword>
<feature type="region of interest" description="Disordered" evidence="8">
    <location>
        <begin position="1"/>
        <end position="76"/>
    </location>
</feature>
<feature type="compositionally biased region" description="Low complexity" evidence="8">
    <location>
        <begin position="9"/>
        <end position="22"/>
    </location>
</feature>
<keyword evidence="11" id="KW-1185">Reference proteome</keyword>
<proteinExistence type="inferred from homology"/>
<feature type="compositionally biased region" description="Pro residues" evidence="8">
    <location>
        <begin position="33"/>
        <end position="45"/>
    </location>
</feature>
<feature type="transmembrane region" description="Helical" evidence="7">
    <location>
        <begin position="90"/>
        <end position="116"/>
    </location>
</feature>
<keyword evidence="3 7" id="KW-0812">Transmembrane</keyword>
<dbReference type="GlyGen" id="A0A5G2R2A0">
    <property type="glycosylation" value="2 sites"/>
</dbReference>
<sequence>MSSAVRNTPLRGPELPLDGPPLGRAPALQPRRTSPPAPAPEPAALPSPCLSRLPKPLEGLGLEDPRTRRPGTTEVGPTSHAPRVWFVLDALGLACATATWLLVLSEGVVLLCAWLLPARRPAYSLAHGSLFHLLAFLALASHARTMLTDPGALPAGALAQPGPTPSGPCCPLCGAIQPPGAHHCSVCGRCIRRRDHHCPWVNNCVGEDNRKFFLLFTLYTALAALHVLLLLGVPALRAHALGQWNLRTTVEPQGSLIYLFLVALNGFVFAAVMFTIQIHAILTDRPGIQPPQRQSGAPGRASPWKNLQAVLGHRVSLAWISPFASPDPQAASEPPNIV</sequence>
<dbReference type="GO" id="GO:0006612">
    <property type="term" value="P:protein targeting to membrane"/>
    <property type="evidence" value="ECO:0000318"/>
    <property type="project" value="GO_Central"/>
</dbReference>
<dbReference type="InterPro" id="IPR001594">
    <property type="entry name" value="Palmitoyltrfase_DHHC"/>
</dbReference>
<reference evidence="10" key="4">
    <citation type="submission" date="2025-09" db="UniProtKB">
        <authorList>
            <consortium name="Ensembl"/>
        </authorList>
    </citation>
    <scope>IDENTIFICATION</scope>
</reference>
<name>A0A5G2R2A0_PIG</name>
<reference evidence="10" key="3">
    <citation type="submission" date="2025-08" db="UniProtKB">
        <authorList>
            <consortium name="Ensembl"/>
        </authorList>
    </citation>
    <scope>IDENTIFICATION</scope>
</reference>
<comment type="subcellular location">
    <subcellularLocation>
        <location evidence="1">Membrane</location>
        <topology evidence="1">Multi-pass membrane protein</topology>
    </subcellularLocation>
</comment>
<evidence type="ECO:0000256" key="5">
    <source>
        <dbReference type="ARBA" id="ARBA00023136"/>
    </source>
</evidence>
<keyword evidence="4 7" id="KW-1133">Transmembrane helix</keyword>
<dbReference type="PANTHER" id="PTHR12246">
    <property type="entry name" value="PALMITOYLTRANSFERASE ZDHHC16"/>
    <property type="match status" value="1"/>
</dbReference>
<evidence type="ECO:0000256" key="2">
    <source>
        <dbReference type="ARBA" id="ARBA00022679"/>
    </source>
</evidence>
<dbReference type="GO" id="GO:0072659">
    <property type="term" value="P:protein localization to plasma membrane"/>
    <property type="evidence" value="ECO:0000318"/>
    <property type="project" value="GO_Central"/>
</dbReference>
<dbReference type="GO" id="GO:0016020">
    <property type="term" value="C:membrane"/>
    <property type="evidence" value="ECO:0007669"/>
    <property type="project" value="UniProtKB-SubCell"/>
</dbReference>
<dbReference type="Ensembl" id="ENSSSCT00000067565.1">
    <property type="protein sequence ID" value="ENSSSCP00000071229.1"/>
    <property type="gene ID" value="ENSSSCG00000042403.1"/>
</dbReference>
<reference evidence="11" key="1">
    <citation type="submission" date="2009-11" db="EMBL/GenBank/DDBJ databases">
        <authorList>
            <consortium name="Porcine genome sequencing project"/>
        </authorList>
    </citation>
    <scope>NUCLEOTIDE SEQUENCE [LARGE SCALE GENOMIC DNA]</scope>
    <source>
        <strain evidence="11">Duroc</strain>
    </source>
</reference>
<feature type="transmembrane region" description="Helical" evidence="7">
    <location>
        <begin position="256"/>
        <end position="276"/>
    </location>
</feature>
<evidence type="ECO:0000256" key="6">
    <source>
        <dbReference type="ARBA" id="ARBA00023315"/>
    </source>
</evidence>
<dbReference type="InParanoid" id="A0A5G2R2A0"/>
<reference evidence="10" key="2">
    <citation type="journal article" date="2020" name="Gigascience">
        <title>An improved pig reference genome sequence to enable pig genetics and genomics research.</title>
        <authorList>
            <person name="Warr A."/>
            <person name="Affara N."/>
            <person name="Aken B."/>
            <person name="Beiki H."/>
            <person name="Bickhart D.M."/>
            <person name="Billis K."/>
            <person name="Chow W."/>
            <person name="Eory L."/>
            <person name="Finlayson H.A."/>
            <person name="Flicek P."/>
            <person name="Giron C.G."/>
            <person name="Griffin D.K."/>
            <person name="Hall R."/>
            <person name="Hannum G."/>
            <person name="Hourlier T."/>
            <person name="Howe K."/>
            <person name="Hume D.A."/>
            <person name="Izuogu O."/>
            <person name="Kim K."/>
            <person name="Koren S."/>
            <person name="Liu H."/>
            <person name="Manchanda N."/>
            <person name="Martin F.J."/>
            <person name="Nonneman D.J."/>
            <person name="O'Connor R.E."/>
            <person name="Phillippy A.M."/>
            <person name="Rohrer G.A."/>
            <person name="Rosen B.D."/>
            <person name="Rund L.A."/>
            <person name="Sargent C.A."/>
            <person name="Schook L.B."/>
            <person name="Schroeder S.G."/>
            <person name="Schwartz A.S."/>
            <person name="Skinner B.M."/>
            <person name="Talbot R."/>
            <person name="Tseng E."/>
            <person name="Tuggle C.K."/>
            <person name="Watson M."/>
            <person name="Smith T.P.L."/>
            <person name="Archibald A.L."/>
        </authorList>
    </citation>
    <scope>NUCLEOTIDE SEQUENCE [LARGE SCALE GENOMIC DNA]</scope>
    <source>
        <strain evidence="10">Duroc</strain>
    </source>
</reference>
<evidence type="ECO:0000256" key="3">
    <source>
        <dbReference type="ARBA" id="ARBA00022692"/>
    </source>
</evidence>
<feature type="transmembrane region" description="Helical" evidence="7">
    <location>
        <begin position="212"/>
        <end position="236"/>
    </location>
</feature>
<dbReference type="Pfam" id="PF01529">
    <property type="entry name" value="DHHC"/>
    <property type="match status" value="1"/>
</dbReference>
<evidence type="ECO:0000313" key="10">
    <source>
        <dbReference type="Ensembl" id="ENSSSCP00000071229.1"/>
    </source>
</evidence>
<dbReference type="GO" id="GO:0019706">
    <property type="term" value="F:protein-cysteine S-palmitoyltransferase activity"/>
    <property type="evidence" value="ECO:0000318"/>
    <property type="project" value="GO_Central"/>
</dbReference>
<evidence type="ECO:0000313" key="11">
    <source>
        <dbReference type="Proteomes" id="UP000008227"/>
    </source>
</evidence>
<comment type="domain">
    <text evidence="7">The DHHC domain is required for palmitoyltransferase activity.</text>
</comment>